<evidence type="ECO:0000313" key="1">
    <source>
        <dbReference type="EMBL" id="UYP19649.1"/>
    </source>
</evidence>
<evidence type="ECO:0000313" key="2">
    <source>
        <dbReference type="Proteomes" id="UP001156484"/>
    </source>
</evidence>
<proteinExistence type="predicted"/>
<name>A0ACD4DHU9_9NOCA</name>
<protein>
    <submittedName>
        <fullName evidence="1">CYTH and CHAD domain-containing protein</fullName>
    </submittedName>
</protein>
<organism evidence="1 2">
    <name type="scientific">Rhodococcus sacchari</name>
    <dbReference type="NCBI Taxonomy" id="2962047"/>
    <lineage>
        <taxon>Bacteria</taxon>
        <taxon>Bacillati</taxon>
        <taxon>Actinomycetota</taxon>
        <taxon>Actinomycetes</taxon>
        <taxon>Mycobacteriales</taxon>
        <taxon>Nocardiaceae</taxon>
        <taxon>Rhodococcus</taxon>
    </lineage>
</organism>
<accession>A0ACD4DHU9</accession>
<dbReference type="EMBL" id="CP107551">
    <property type="protein sequence ID" value="UYP19649.1"/>
    <property type="molecule type" value="Genomic_DNA"/>
</dbReference>
<gene>
    <name evidence="1" type="ORF">OED52_03540</name>
</gene>
<dbReference type="Proteomes" id="UP001156484">
    <property type="component" value="Chromosome"/>
</dbReference>
<reference evidence="1" key="1">
    <citation type="submission" date="2022-10" db="EMBL/GenBank/DDBJ databases">
        <title>Rhodococcus ferula Z13 complete genome.</title>
        <authorList>
            <person name="Long X."/>
            <person name="Zang M."/>
        </authorList>
    </citation>
    <scope>NUCLEOTIDE SEQUENCE</scope>
    <source>
        <strain evidence="1">Z13</strain>
    </source>
</reference>
<sequence length="510" mass="56015">MPSPGSVPTAADESERKYATSADRPVPDLRGLPGTETIDVDRVELSAQYHDTADLRLLRSGITLRRREGGDDAGWHLKLPAGQDTRTELHFPLGSGTENVPDELAGLLRGIRRDAPLTLAALLTTNRERHRLRTADGDLVAEIVVDDVVAVRGPDAGEITWREIEIEWNPERGGKKVARFLEAVESRFEAAGITRADSPSKLHRALGDLVPGTPRLPKGLAAVHDYLAGELRTLALADVAVRRDEADSVHSMRKAARRLRSALQTYAGRIPADHDLVDELRWLGRRLSASRDLEVQWERLAGRVEQIPLEAHREATRARIDEYFSARSEAARTEVLDTLDSARYLDLLRRLDAAVAGLESTPGKGTGPRKVASKDLTRAVEKVAEKVGRRVAKVGAATDPARRDEAIHRVRKGAKRLRYATEAIAPLHPGEVEGILDRFDAFQDLLGEFQDSVVARGHLLDMVSEQGHTAETSFGLGILFHLEAGIGEQLAGQLDGAWKKTLRATRGLWS</sequence>
<keyword evidence="2" id="KW-1185">Reference proteome</keyword>